<dbReference type="EMBL" id="GFDL01008055">
    <property type="protein sequence ID" value="JAV26990.1"/>
    <property type="molecule type" value="Transcribed_RNA"/>
</dbReference>
<accession>A0A1Q3FHE5</accession>
<organism evidence="2">
    <name type="scientific">Culex tarsalis</name>
    <name type="common">Encephalitis mosquito</name>
    <dbReference type="NCBI Taxonomy" id="7177"/>
    <lineage>
        <taxon>Eukaryota</taxon>
        <taxon>Metazoa</taxon>
        <taxon>Ecdysozoa</taxon>
        <taxon>Arthropoda</taxon>
        <taxon>Hexapoda</taxon>
        <taxon>Insecta</taxon>
        <taxon>Pterygota</taxon>
        <taxon>Neoptera</taxon>
        <taxon>Endopterygota</taxon>
        <taxon>Diptera</taxon>
        <taxon>Nematocera</taxon>
        <taxon>Culicoidea</taxon>
        <taxon>Culicidae</taxon>
        <taxon>Culicinae</taxon>
        <taxon>Culicini</taxon>
        <taxon>Culex</taxon>
        <taxon>Culex</taxon>
    </lineage>
</organism>
<evidence type="ECO:0000313" key="2">
    <source>
        <dbReference type="EMBL" id="JAV26990.1"/>
    </source>
</evidence>
<protein>
    <submittedName>
        <fullName evidence="2">Putative conserved plasma membrane protein</fullName>
    </submittedName>
</protein>
<proteinExistence type="predicted"/>
<dbReference type="GO" id="GO:0005739">
    <property type="term" value="C:mitochondrion"/>
    <property type="evidence" value="ECO:0007669"/>
    <property type="project" value="TreeGrafter"/>
</dbReference>
<dbReference type="GO" id="GO:0007399">
    <property type="term" value="P:nervous system development"/>
    <property type="evidence" value="ECO:0007669"/>
    <property type="project" value="TreeGrafter"/>
</dbReference>
<dbReference type="AlphaFoldDB" id="A0A1Q3FHE5"/>
<evidence type="ECO:0000256" key="1">
    <source>
        <dbReference type="SAM" id="Phobius"/>
    </source>
</evidence>
<keyword evidence="1" id="KW-1133">Transmembrane helix</keyword>
<sequence length="249" mass="28367">MILRLLTSAIRPRLPSFSAGKLLSPLRSQPVPASTTNPLSWFSTTAGRRLASQAGGAKPATPPTRAYDVSTNVVKDVMLFKYDNPKFFRMLNIFAISQFLFWGYLTHFAYTTLKDAPVPETANPEELAWYQKINLGENKYRNGIAIMSFFIGYGILFASWMFTLRSVRFLILRKGGAQVSVVTYGPFGRNRIMDVPVKCISAQESREAARVTIPIKIKNRSFFYVLDKRGEFFNNRLYDYTVGMRRKLE</sequence>
<dbReference type="InterPro" id="IPR026100">
    <property type="entry name" value="Tmem223"/>
</dbReference>
<keyword evidence="1" id="KW-0812">Transmembrane</keyword>
<dbReference type="PANTHER" id="PTHR14549:SF2">
    <property type="entry name" value="TRANSMEMBRANE PROTEIN 223"/>
    <property type="match status" value="1"/>
</dbReference>
<reference evidence="2" key="1">
    <citation type="submission" date="2017-01" db="EMBL/GenBank/DDBJ databases">
        <title>A deep insight into the sialotranscriptome of adult male and female Cluex tarsalis mosquitoes.</title>
        <authorList>
            <person name="Ribeiro J.M."/>
            <person name="Moreira F."/>
            <person name="Bernard K.A."/>
            <person name="Calvo E."/>
        </authorList>
    </citation>
    <scope>NUCLEOTIDE SEQUENCE</scope>
    <source>
        <strain evidence="2">Kern County</strain>
        <tissue evidence="2">Salivary glands</tissue>
    </source>
</reference>
<dbReference type="Pfam" id="PF06979">
    <property type="entry name" value="TMEM70"/>
    <property type="match status" value="1"/>
</dbReference>
<dbReference type="InterPro" id="IPR045325">
    <property type="entry name" value="TMEM70/TMEM186/TMEM223"/>
</dbReference>
<name>A0A1Q3FHE5_CULTA</name>
<dbReference type="PANTHER" id="PTHR14549">
    <property type="entry name" value="TRANSMEMBRANE PROTEIN 223"/>
    <property type="match status" value="1"/>
</dbReference>
<keyword evidence="1" id="KW-0472">Membrane</keyword>
<feature type="transmembrane region" description="Helical" evidence="1">
    <location>
        <begin position="144"/>
        <end position="164"/>
    </location>
</feature>
<feature type="transmembrane region" description="Helical" evidence="1">
    <location>
        <begin position="87"/>
        <end position="105"/>
    </location>
</feature>